<dbReference type="InterPro" id="IPR050261">
    <property type="entry name" value="FrsA_esterase"/>
</dbReference>
<dbReference type="STRING" id="1879050.GCA_001696605_00985"/>
<evidence type="ECO:0000313" key="4">
    <source>
        <dbReference type="EMBL" id="RZG48971.1"/>
    </source>
</evidence>
<dbReference type="Proteomes" id="UP000279962">
    <property type="component" value="Chromosome"/>
</dbReference>
<sequence>MYAYTVEPLYVPIGQEVIAADFYRPKNVKKPAVIIMAHGFAALRQFKLIPFAQKFAQAGYAVVLFDYRFWGGSTGFPREIVSLKDQMEDWKTVVNYVATQKKINTKKMVLWGTSLSAGYVLTLASELKNVQAIMVQVPFVDGAETAKLFPIQQLPKALKISSQDYMGAKVGMQIRTLPVVHPFDLSFIPTKDGYNGYMSIVNPDYFWSGEVPARVFFNLIRFRPIQTVRSINIPVLFIAAKKDSFIPIESSRETATNIAPFVQYHEWNMAHFDIYHGKWLEKAILTQLEFLHQHIGVS</sequence>
<keyword evidence="6" id="KW-1185">Reference proteome</keyword>
<dbReference type="Proteomes" id="UP000293863">
    <property type="component" value="Unassembled WGS sequence"/>
</dbReference>
<organism evidence="4 6">
    <name type="scientific">Acinetobacter wuhouensis</name>
    <dbReference type="NCBI Taxonomy" id="1879050"/>
    <lineage>
        <taxon>Bacteria</taxon>
        <taxon>Pseudomonadati</taxon>
        <taxon>Pseudomonadota</taxon>
        <taxon>Gammaproteobacteria</taxon>
        <taxon>Moraxellales</taxon>
        <taxon>Moraxellaceae</taxon>
        <taxon>Acinetobacter</taxon>
    </lineage>
</organism>
<evidence type="ECO:0000259" key="2">
    <source>
        <dbReference type="Pfam" id="PF12146"/>
    </source>
</evidence>
<dbReference type="InterPro" id="IPR022742">
    <property type="entry name" value="Hydrolase_4"/>
</dbReference>
<proteinExistence type="predicted"/>
<evidence type="ECO:0000313" key="5">
    <source>
        <dbReference type="Proteomes" id="UP000279962"/>
    </source>
</evidence>
<dbReference type="EMBL" id="SGSQ01000002">
    <property type="protein sequence ID" value="RZG48971.1"/>
    <property type="molecule type" value="Genomic_DNA"/>
</dbReference>
<dbReference type="Gene3D" id="3.40.50.1820">
    <property type="entry name" value="alpha/beta hydrolase"/>
    <property type="match status" value="1"/>
</dbReference>
<dbReference type="Pfam" id="PF12146">
    <property type="entry name" value="Hydrolase_4"/>
    <property type="match status" value="1"/>
</dbReference>
<dbReference type="EMBL" id="CP033133">
    <property type="protein sequence ID" value="AYO53159.1"/>
    <property type="molecule type" value="Genomic_DNA"/>
</dbReference>
<gene>
    <name evidence="3" type="ORF">CDG68_05530</name>
    <name evidence="4" type="ORF">EXU28_01150</name>
</gene>
<evidence type="ECO:0000256" key="1">
    <source>
        <dbReference type="ARBA" id="ARBA00022801"/>
    </source>
</evidence>
<protein>
    <submittedName>
        <fullName evidence="4">Alpha/beta hydrolase</fullName>
    </submittedName>
</protein>
<accession>A0A385C0D2</accession>
<feature type="domain" description="Serine aminopeptidase S33" evidence="2">
    <location>
        <begin position="32"/>
        <end position="259"/>
    </location>
</feature>
<dbReference type="RefSeq" id="WP_068973669.1">
    <property type="nucleotide sequence ID" value="NZ_CP031716.1"/>
</dbReference>
<evidence type="ECO:0000313" key="3">
    <source>
        <dbReference type="EMBL" id="AYO53159.1"/>
    </source>
</evidence>
<dbReference type="AlphaFoldDB" id="A0A385C0D2"/>
<dbReference type="PANTHER" id="PTHR22946:SF9">
    <property type="entry name" value="POLYKETIDE TRANSFERASE AF380"/>
    <property type="match status" value="1"/>
</dbReference>
<reference evidence="4 6" key="2">
    <citation type="submission" date="2019-02" db="EMBL/GenBank/DDBJ databases">
        <title>The Batch Genome Submission of Acinetobacter spp. strains.</title>
        <authorList>
            <person name="Qin J."/>
            <person name="Hu Y."/>
            <person name="Ye H."/>
            <person name="Wei L."/>
            <person name="Feng Y."/>
            <person name="Zong Z."/>
        </authorList>
    </citation>
    <scope>NUCLEOTIDE SEQUENCE [LARGE SCALE GENOMIC DNA]</scope>
    <source>
        <strain evidence="4 6">WCHAW060049</strain>
    </source>
</reference>
<evidence type="ECO:0000313" key="6">
    <source>
        <dbReference type="Proteomes" id="UP000293863"/>
    </source>
</evidence>
<name>A0A385C0D2_9GAMM</name>
<keyword evidence="1 4" id="KW-0378">Hydrolase</keyword>
<dbReference type="PANTHER" id="PTHR22946">
    <property type="entry name" value="DIENELACTONE HYDROLASE DOMAIN-CONTAINING PROTEIN-RELATED"/>
    <property type="match status" value="1"/>
</dbReference>
<dbReference type="GO" id="GO:0052689">
    <property type="term" value="F:carboxylic ester hydrolase activity"/>
    <property type="evidence" value="ECO:0007669"/>
    <property type="project" value="UniProtKB-ARBA"/>
</dbReference>
<dbReference type="SUPFAM" id="SSF53474">
    <property type="entry name" value="alpha/beta-Hydrolases"/>
    <property type="match status" value="1"/>
</dbReference>
<dbReference type="Gene3D" id="1.10.10.800">
    <property type="match status" value="1"/>
</dbReference>
<dbReference type="InterPro" id="IPR029058">
    <property type="entry name" value="AB_hydrolase_fold"/>
</dbReference>
<reference evidence="3 5" key="1">
    <citation type="submission" date="2018-10" db="EMBL/GenBank/DDBJ databases">
        <title>The complete genome of Acinetobacter wuhouensis strain WCHAW010062.</title>
        <authorList>
            <person name="Hu Y."/>
            <person name="Long H."/>
            <person name="Feng Y."/>
            <person name="Zong Z."/>
        </authorList>
    </citation>
    <scope>NUCLEOTIDE SEQUENCE [LARGE SCALE GENOMIC DNA]</scope>
    <source>
        <strain evidence="3 5">WCHAW010062</strain>
    </source>
</reference>
<dbReference type="OrthoDB" id="9805123at2"/>
<dbReference type="KEGG" id="awu:BEN71_03140"/>